<protein>
    <submittedName>
        <fullName evidence="2">Transglutaminase-like enzyme</fullName>
    </submittedName>
</protein>
<evidence type="ECO:0000313" key="2">
    <source>
        <dbReference type="EMBL" id="AOO66491.1"/>
    </source>
</evidence>
<evidence type="ECO:0000259" key="1">
    <source>
        <dbReference type="SMART" id="SM00460"/>
    </source>
</evidence>
<dbReference type="SUPFAM" id="SSF54001">
    <property type="entry name" value="Cysteine proteinases"/>
    <property type="match status" value="1"/>
</dbReference>
<dbReference type="PANTHER" id="PTHR38339:SF1">
    <property type="entry name" value="TRANSGLUTAMINASE-LIKE DOMAIN-CONTAINING PROTEIN"/>
    <property type="match status" value="1"/>
</dbReference>
<dbReference type="Gene3D" id="3.10.620.30">
    <property type="match status" value="1"/>
</dbReference>
<dbReference type="EMBL" id="CP017111">
    <property type="protein sequence ID" value="AOO66491.1"/>
    <property type="molecule type" value="Genomic_DNA"/>
</dbReference>
<dbReference type="PATRIC" id="fig|1193502.14.peg.2769"/>
<keyword evidence="3" id="KW-1185">Reference proteome</keyword>
<gene>
    <name evidence="2" type="ORF">SHALO_2733</name>
</gene>
<dbReference type="PANTHER" id="PTHR38339">
    <property type="entry name" value="TRANSGLUTAMINASE DOMAIN PROTEIN"/>
    <property type="match status" value="1"/>
</dbReference>
<dbReference type="RefSeq" id="WP_069479021.1">
    <property type="nucleotide sequence ID" value="NZ_CP017111.1"/>
</dbReference>
<sequence>MQRRAFMKGCLALGASSVILPQVSILEASEPKSKTRIFFVTNSYNLKHENKNGLTKLWVPLPQETSYQKVSDFKFSSNATNAYVTDKNSYKARTLYAEWKNGGEKLLEVTYTITTNERNSDLSKATASTKYPKDVAHYLKPTAHIPTSGKVKELALKITENSKTPLEKAKAIYAWVTENMYRDNAVVGCGLGDAGKAIEQNIMGGKCTDISSVFVALSRSVGVPAREVFGIRLGSSRYSKACGSSDEKGLAKITGGEHCRVEFYLDGAGWVPCDPADVAKVILTEKMTLNDPLVKEVREYFFGNWEMNWMGYNTARDFVLAPTPAQKPLNMFGYPYAEVEDEVLDYYAPAAFAYSFISQEKL</sequence>
<dbReference type="KEGG" id="shal:SHALO_2733"/>
<dbReference type="AlphaFoldDB" id="A0A1D7TNB7"/>
<dbReference type="STRING" id="1193502.SHALO_2733"/>
<dbReference type="InterPro" id="IPR002931">
    <property type="entry name" value="Transglutaminase-like"/>
</dbReference>
<name>A0A1D7TNB7_9BACT</name>
<dbReference type="SMART" id="SM00460">
    <property type="entry name" value="TGc"/>
    <property type="match status" value="1"/>
</dbReference>
<dbReference type="Proteomes" id="UP000094609">
    <property type="component" value="Chromosome"/>
</dbReference>
<proteinExistence type="predicted"/>
<feature type="domain" description="Transglutaminase-like" evidence="1">
    <location>
        <begin position="199"/>
        <end position="277"/>
    </location>
</feature>
<accession>A0A1D7TNB7</accession>
<organism evidence="2 3">
    <name type="scientific">Sulfurospirillum halorespirans DSM 13726</name>
    <dbReference type="NCBI Taxonomy" id="1193502"/>
    <lineage>
        <taxon>Bacteria</taxon>
        <taxon>Pseudomonadati</taxon>
        <taxon>Campylobacterota</taxon>
        <taxon>Epsilonproteobacteria</taxon>
        <taxon>Campylobacterales</taxon>
        <taxon>Sulfurospirillaceae</taxon>
        <taxon>Sulfurospirillum</taxon>
    </lineage>
</organism>
<dbReference type="Pfam" id="PF01841">
    <property type="entry name" value="Transglut_core"/>
    <property type="match status" value="1"/>
</dbReference>
<dbReference type="InterPro" id="IPR038765">
    <property type="entry name" value="Papain-like_cys_pep_sf"/>
</dbReference>
<reference evidence="3" key="1">
    <citation type="submission" date="2016-08" db="EMBL/GenBank/DDBJ databases">
        <title>Complete genome sequence of the organohalide-respiring Epsilonproteobacterium Sulfurospirillum halorespirans.</title>
        <authorList>
            <person name="Goris T."/>
            <person name="Zimmermann J."/>
            <person name="Schenz B."/>
            <person name="Lemos M."/>
            <person name="Hackermueller J."/>
            <person name="Diekert G."/>
        </authorList>
    </citation>
    <scope>NUCLEOTIDE SEQUENCE [LARGE SCALE GENOMIC DNA]</scope>
    <source>
        <strain>DSM 13726</strain>
        <strain evidence="3">PCE-M2</strain>
    </source>
</reference>
<evidence type="ECO:0000313" key="3">
    <source>
        <dbReference type="Proteomes" id="UP000094609"/>
    </source>
</evidence>